<dbReference type="Pfam" id="PF14307">
    <property type="entry name" value="Glyco_tran_WbsX"/>
    <property type="match status" value="1"/>
</dbReference>
<proteinExistence type="predicted"/>
<evidence type="ECO:0008006" key="3">
    <source>
        <dbReference type="Google" id="ProtNLM"/>
    </source>
</evidence>
<comment type="caution">
    <text evidence="1">The sequence shown here is derived from an EMBL/GenBank/DDBJ whole genome shotgun (WGS) entry which is preliminary data.</text>
</comment>
<protein>
    <recommendedName>
        <fullName evidence="3">Glycosyl transferase family WbsX</fullName>
    </recommendedName>
</protein>
<dbReference type="Gene3D" id="3.20.20.80">
    <property type="entry name" value="Glycosidases"/>
    <property type="match status" value="1"/>
</dbReference>
<reference evidence="1 2" key="1">
    <citation type="submission" date="2019-08" db="EMBL/GenBank/DDBJ databases">
        <title>In-depth cultivation of the pig gut microbiome towards novel bacterial diversity and tailored functional studies.</title>
        <authorList>
            <person name="Wylensek D."/>
            <person name="Hitch T.C.A."/>
            <person name="Clavel T."/>
        </authorList>
    </citation>
    <scope>NUCLEOTIDE SEQUENCE [LARGE SCALE GENOMIC DNA]</scope>
    <source>
        <strain evidence="1 2">BBE-744-WT-12</strain>
    </source>
</reference>
<dbReference type="PANTHER" id="PTHR41244">
    <property type="entry name" value="RHAMNAN SYNTHESIS F"/>
    <property type="match status" value="1"/>
</dbReference>
<dbReference type="InterPro" id="IPR032719">
    <property type="entry name" value="WbsX"/>
</dbReference>
<dbReference type="RefSeq" id="WP_154417169.1">
    <property type="nucleotide sequence ID" value="NZ_VUNS01000003.1"/>
</dbReference>
<gene>
    <name evidence="1" type="ORF">FYJ85_05005</name>
</gene>
<sequence>MKDIQIAVYYFPNYHADPRNEAVHGRGWTEWELVRSARPRFPGHRQPKVPLWGWEDEADPRVMARKIRAASDSGIDAFLFDWYYYDDGPFLERALLEGFHGAPNCGELAYALMWANHDWTDIHPLPADGSARLLHRGAVTPESFERMTDYMIGTHFRHPSYWKIDGCPYFSIYEVYQLAAGLGGWENAAAALGRFRSKVRKAGFPGLHLNAVLWGVQLLPGETAADCPEEIVRRLRFDSVTSYVWVHHARLDRFPRTGCREVFEANRAYWEEAARKFGVPYFPNVTVGWDPSPRTVQNLPFTNAGYPHMPIMEQAPREFGAALEAAAQFAAGLPPSQRIVTVNAWNEWTEGSYLEPDEANGFACLNEIRCRKRPAEAVV</sequence>
<dbReference type="PANTHER" id="PTHR41244:SF1">
    <property type="entry name" value="GLYCOSYLTRANSFERASE"/>
    <property type="match status" value="1"/>
</dbReference>
<accession>A0A844G0A0</accession>
<organism evidence="1 2">
    <name type="scientific">Victivallis lenta</name>
    <dbReference type="NCBI Taxonomy" id="2606640"/>
    <lineage>
        <taxon>Bacteria</taxon>
        <taxon>Pseudomonadati</taxon>
        <taxon>Lentisphaerota</taxon>
        <taxon>Lentisphaeria</taxon>
        <taxon>Victivallales</taxon>
        <taxon>Victivallaceae</taxon>
        <taxon>Victivallis</taxon>
    </lineage>
</organism>
<dbReference type="Proteomes" id="UP000435649">
    <property type="component" value="Unassembled WGS sequence"/>
</dbReference>
<name>A0A844G0A0_9BACT</name>
<evidence type="ECO:0000313" key="2">
    <source>
        <dbReference type="Proteomes" id="UP000435649"/>
    </source>
</evidence>
<keyword evidence="2" id="KW-1185">Reference proteome</keyword>
<evidence type="ECO:0000313" key="1">
    <source>
        <dbReference type="EMBL" id="MST96404.1"/>
    </source>
</evidence>
<dbReference type="EMBL" id="VUNS01000003">
    <property type="protein sequence ID" value="MST96404.1"/>
    <property type="molecule type" value="Genomic_DNA"/>
</dbReference>
<dbReference type="AlphaFoldDB" id="A0A844G0A0"/>